<comment type="caution">
    <text evidence="2">The sequence shown here is derived from an EMBL/GenBank/DDBJ whole genome shotgun (WGS) entry which is preliminary data.</text>
</comment>
<accession>A0ABS2PKQ9</accession>
<gene>
    <name evidence="2" type="ORF">JOC31_000368</name>
</gene>
<reference evidence="2 3" key="1">
    <citation type="submission" date="2021-01" db="EMBL/GenBank/DDBJ databases">
        <title>Genomic Encyclopedia of Type Strains, Phase IV (KMG-IV): sequencing the most valuable type-strain genomes for metagenomic binning, comparative biology and taxonomic classification.</title>
        <authorList>
            <person name="Goeker M."/>
        </authorList>
    </citation>
    <scope>NUCLEOTIDE SEQUENCE [LARGE SCALE GENOMIC DNA]</scope>
    <source>
        <strain evidence="2 3">DSM 27513</strain>
    </source>
</reference>
<proteinExistence type="predicted"/>
<dbReference type="EMBL" id="JAFBEI010000005">
    <property type="protein sequence ID" value="MBM7635575.1"/>
    <property type="molecule type" value="Genomic_DNA"/>
</dbReference>
<keyword evidence="3" id="KW-1185">Reference proteome</keyword>
<dbReference type="RefSeq" id="WP_205016510.1">
    <property type="nucleotide sequence ID" value="NZ_JAFBEI010000005.1"/>
</dbReference>
<dbReference type="InterPro" id="IPR006524">
    <property type="entry name" value="ArpU-like"/>
</dbReference>
<evidence type="ECO:0000313" key="2">
    <source>
        <dbReference type="EMBL" id="MBM7635575.1"/>
    </source>
</evidence>
<organism evidence="2 3">
    <name type="scientific">Streptococcus saliviloxodontae</name>
    <dbReference type="NCBI Taxonomy" id="1349416"/>
    <lineage>
        <taxon>Bacteria</taxon>
        <taxon>Bacillati</taxon>
        <taxon>Bacillota</taxon>
        <taxon>Bacilli</taxon>
        <taxon>Lactobacillales</taxon>
        <taxon>Streptococcaceae</taxon>
        <taxon>Streptococcus</taxon>
    </lineage>
</organism>
<evidence type="ECO:0000256" key="1">
    <source>
        <dbReference type="SAM" id="MobiDB-lite"/>
    </source>
</evidence>
<name>A0ABS2PKQ9_9STRE</name>
<feature type="region of interest" description="Disordered" evidence="1">
    <location>
        <begin position="35"/>
        <end position="55"/>
    </location>
</feature>
<evidence type="ECO:0000313" key="3">
    <source>
        <dbReference type="Proteomes" id="UP000809081"/>
    </source>
</evidence>
<dbReference type="NCBIfam" id="TIGR01637">
    <property type="entry name" value="phage_arpU"/>
    <property type="match status" value="1"/>
</dbReference>
<dbReference type="Proteomes" id="UP000809081">
    <property type="component" value="Unassembled WGS sequence"/>
</dbReference>
<sequence length="138" mass="16346">MMFLPELDEKKTRANAKRKLKEIPRWQLLANTKDKQRVTTTLSHEPKAKTGKNNSQVERLALTKVSAEQELEEIKKAIDLLTEPIYKEILKCKYYKRQKDFITFTELDYSEAMFYILLNKALIEFAFAYRGRILLELK</sequence>
<protein>
    <submittedName>
        <fullName evidence="2">ArpU family phage transcriptional regulator</fullName>
    </submittedName>
</protein>